<organism evidence="1 2">
    <name type="scientific">Streptococcus cristatus</name>
    <dbReference type="NCBI Taxonomy" id="45634"/>
    <lineage>
        <taxon>Bacteria</taxon>
        <taxon>Bacillati</taxon>
        <taxon>Bacillota</taxon>
        <taxon>Bacilli</taxon>
        <taxon>Lactobacillales</taxon>
        <taxon>Streptococcaceae</taxon>
        <taxon>Streptococcus</taxon>
    </lineage>
</organism>
<accession>A0A428AMC0</accession>
<comment type="caution">
    <text evidence="1">The sequence shown here is derived from an EMBL/GenBank/DDBJ whole genome shotgun (WGS) entry which is preliminary data.</text>
</comment>
<evidence type="ECO:0008006" key="3">
    <source>
        <dbReference type="Google" id="ProtNLM"/>
    </source>
</evidence>
<evidence type="ECO:0000313" key="2">
    <source>
        <dbReference type="Proteomes" id="UP000282617"/>
    </source>
</evidence>
<name>A0A428AMC0_STRCR</name>
<sequence>MRQARGVRDTSYLHLKNDENAARDWLELLKSGSSKTPLESAMIIEADISMDKPLRDTIQFLSDTVDQIIAYSAELGE</sequence>
<protein>
    <recommendedName>
        <fullName evidence="3">Oligoendopeptidase F</fullName>
    </recommendedName>
</protein>
<dbReference type="Gene3D" id="1.10.1370.20">
    <property type="entry name" value="Oligoendopeptidase f, C-terminal domain"/>
    <property type="match status" value="1"/>
</dbReference>
<proteinExistence type="predicted"/>
<gene>
    <name evidence="1" type="ORF">D8872_03900</name>
</gene>
<dbReference type="Proteomes" id="UP000282617">
    <property type="component" value="Unassembled WGS sequence"/>
</dbReference>
<dbReference type="EMBL" id="RJNA01000005">
    <property type="protein sequence ID" value="RSI43952.1"/>
    <property type="molecule type" value="Genomic_DNA"/>
</dbReference>
<dbReference type="AlphaFoldDB" id="A0A428AMC0"/>
<dbReference type="InterPro" id="IPR042088">
    <property type="entry name" value="OligoPept_F_C"/>
</dbReference>
<evidence type="ECO:0000313" key="1">
    <source>
        <dbReference type="EMBL" id="RSI43952.1"/>
    </source>
</evidence>
<reference evidence="1 2" key="1">
    <citation type="submission" date="2018-11" db="EMBL/GenBank/DDBJ databases">
        <title>Species Designations Belie Phenotypic and Genotypic Heterogeneity in Oral Streptococci.</title>
        <authorList>
            <person name="Velsko I."/>
        </authorList>
    </citation>
    <scope>NUCLEOTIDE SEQUENCE [LARGE SCALE GENOMIC DNA]</scope>
    <source>
        <strain evidence="1 2">BCC51</strain>
    </source>
</reference>